<proteinExistence type="predicted"/>
<evidence type="ECO:0008006" key="6">
    <source>
        <dbReference type="Google" id="ProtNLM"/>
    </source>
</evidence>
<evidence type="ECO:0000259" key="3">
    <source>
        <dbReference type="Pfam" id="PF22921"/>
    </source>
</evidence>
<dbReference type="GO" id="GO:0035269">
    <property type="term" value="P:protein O-linked glycosylation via mannose"/>
    <property type="evidence" value="ECO:0007669"/>
    <property type="project" value="TreeGrafter"/>
</dbReference>
<feature type="domain" description="LicD/FKTN/FKRP nucleotidyltransferase" evidence="2">
    <location>
        <begin position="348"/>
        <end position="387"/>
    </location>
</feature>
<evidence type="ECO:0000313" key="4">
    <source>
        <dbReference type="EMBL" id="KAK2159733.1"/>
    </source>
</evidence>
<feature type="domain" description="FKRP stem" evidence="3">
    <location>
        <begin position="47"/>
        <end position="289"/>
    </location>
</feature>
<dbReference type="GO" id="GO:0005794">
    <property type="term" value="C:Golgi apparatus"/>
    <property type="evidence" value="ECO:0007669"/>
    <property type="project" value="TreeGrafter"/>
</dbReference>
<name>A0AAD9JWG4_9ANNE</name>
<dbReference type="AlphaFoldDB" id="A0AAD9JWG4"/>
<evidence type="ECO:0000259" key="2">
    <source>
        <dbReference type="Pfam" id="PF04991"/>
    </source>
</evidence>
<dbReference type="InterPro" id="IPR055105">
    <property type="entry name" value="FKRP_N"/>
</dbReference>
<evidence type="ECO:0000256" key="1">
    <source>
        <dbReference type="SAM" id="Phobius"/>
    </source>
</evidence>
<keyword evidence="5" id="KW-1185">Reference proteome</keyword>
<comment type="caution">
    <text evidence="4">The sequence shown here is derived from an EMBL/GenBank/DDBJ whole genome shotgun (WGS) entry which is preliminary data.</text>
</comment>
<feature type="transmembrane region" description="Helical" evidence="1">
    <location>
        <begin position="7"/>
        <end position="27"/>
    </location>
</feature>
<dbReference type="Proteomes" id="UP001208570">
    <property type="component" value="Unassembled WGS sequence"/>
</dbReference>
<keyword evidence="1" id="KW-0812">Transmembrane</keyword>
<dbReference type="PANTHER" id="PTHR13627">
    <property type="entry name" value="FUKUTIN RELATED PROTEIN"/>
    <property type="match status" value="1"/>
</dbReference>
<protein>
    <recommendedName>
        <fullName evidence="6">Fukutin-related protein</fullName>
    </recommendedName>
</protein>
<dbReference type="PANTHER" id="PTHR13627:SF31">
    <property type="entry name" value="RIBITOL 5-PHOSPHATE TRANSFERASE FKRP"/>
    <property type="match status" value="1"/>
</dbReference>
<keyword evidence="1" id="KW-0472">Membrane</keyword>
<dbReference type="InterPro" id="IPR052613">
    <property type="entry name" value="LicD_transferase"/>
</dbReference>
<sequence length="506" mass="58834">MFRFQQRMLLGSAVFMNILMLIYLAYLQDQMYFISERKIKDCMNHSEQPMIKYKLTVVLREFEGFENDVKNMVDSFMDHFPVNVSFVIVSDTLPYPPIDLPPLDQVKLVSFETDITRQYVDMVLTQWINSEYVLVVPDGVTVGTSSANVLSDILRLAESQLNTNSVRMLAWPVSGAGNLQCFGLNVKLKQWTLQYYSTTTNNCDVLMGKFVLLMSRTDLIKLSSPFARPMHESIFIQTSARGWKVAVQQHQLWQTSVKLYENPHNSWKHRTLEQERRRKLFTQFGVKLLQKVDGEEEWFGCSKHTERCFGTIHNDMPDYIYKGRWTPPCCLQALRITARHVFRILDRQHIRYWLEGGSLLGAVRNSDIIPWDYDVDIGMYRDDISKSTHLVNCEEESYEDEDGFVWEKAPEGDFYRIQYSATNHLHVDIFPFFSHNGTMTKKTWFKTHRQDMPFPESFLKPLGKIDFVGIEAPAPNNAEAFLELKFGKGVVSNPRYPDSSKVVVPR</sequence>
<organism evidence="4 5">
    <name type="scientific">Paralvinella palmiformis</name>
    <dbReference type="NCBI Taxonomy" id="53620"/>
    <lineage>
        <taxon>Eukaryota</taxon>
        <taxon>Metazoa</taxon>
        <taxon>Spiralia</taxon>
        <taxon>Lophotrochozoa</taxon>
        <taxon>Annelida</taxon>
        <taxon>Polychaeta</taxon>
        <taxon>Sedentaria</taxon>
        <taxon>Canalipalpata</taxon>
        <taxon>Terebellida</taxon>
        <taxon>Terebelliformia</taxon>
        <taxon>Alvinellidae</taxon>
        <taxon>Paralvinella</taxon>
    </lineage>
</organism>
<dbReference type="Pfam" id="PF04991">
    <property type="entry name" value="LicD"/>
    <property type="match status" value="1"/>
</dbReference>
<keyword evidence="1" id="KW-1133">Transmembrane helix</keyword>
<dbReference type="InterPro" id="IPR007074">
    <property type="entry name" value="LicD/FKTN/FKRP_NTP_transf"/>
</dbReference>
<dbReference type="Pfam" id="PF22921">
    <property type="entry name" value="FKRP_N"/>
    <property type="match status" value="1"/>
</dbReference>
<gene>
    <name evidence="4" type="ORF">LSH36_147g03041</name>
</gene>
<evidence type="ECO:0000313" key="5">
    <source>
        <dbReference type="Proteomes" id="UP001208570"/>
    </source>
</evidence>
<reference evidence="4" key="1">
    <citation type="journal article" date="2023" name="Mol. Biol. Evol.">
        <title>Third-Generation Sequencing Reveals the Adaptive Role of the Epigenome in Three Deep-Sea Polychaetes.</title>
        <authorList>
            <person name="Perez M."/>
            <person name="Aroh O."/>
            <person name="Sun Y."/>
            <person name="Lan Y."/>
            <person name="Juniper S.K."/>
            <person name="Young C.R."/>
            <person name="Angers B."/>
            <person name="Qian P.Y."/>
        </authorList>
    </citation>
    <scope>NUCLEOTIDE SEQUENCE</scope>
    <source>
        <strain evidence="4">P08H-3</strain>
    </source>
</reference>
<accession>A0AAD9JWG4</accession>
<dbReference type="EMBL" id="JAODUP010000147">
    <property type="protein sequence ID" value="KAK2159733.1"/>
    <property type="molecule type" value="Genomic_DNA"/>
</dbReference>